<feature type="compositionally biased region" description="Polar residues" evidence="8">
    <location>
        <begin position="37"/>
        <end position="59"/>
    </location>
</feature>
<evidence type="ECO:0000256" key="3">
    <source>
        <dbReference type="ARBA" id="ARBA00022763"/>
    </source>
</evidence>
<dbReference type="AlphaFoldDB" id="A0AAN5C3A7"/>
<comment type="function">
    <text evidence="7">Component of the SMC5-SMC6 complex, that promotes sister chromatid alignment after DNA damage and facilitates double-stranded DNA breaks (DSBs) repair via homologous recombination between sister chromatids.</text>
</comment>
<feature type="region of interest" description="Disordered" evidence="8">
    <location>
        <begin position="182"/>
        <end position="213"/>
    </location>
</feature>
<evidence type="ECO:0000256" key="4">
    <source>
        <dbReference type="ARBA" id="ARBA00023172"/>
    </source>
</evidence>
<dbReference type="PANTHER" id="PTHR16140">
    <property type="entry name" value="NON-STRUCTURAL MAINTENANCE OF CHROMOSOMES ELEMENT 4"/>
    <property type="match status" value="1"/>
</dbReference>
<dbReference type="GO" id="GO:0006310">
    <property type="term" value="P:DNA recombination"/>
    <property type="evidence" value="ECO:0007669"/>
    <property type="project" value="UniProtKB-UniRule"/>
</dbReference>
<dbReference type="GO" id="GO:0006281">
    <property type="term" value="P:DNA repair"/>
    <property type="evidence" value="ECO:0007669"/>
    <property type="project" value="UniProtKB-UniRule"/>
</dbReference>
<evidence type="ECO:0000256" key="7">
    <source>
        <dbReference type="RuleBase" id="RU365071"/>
    </source>
</evidence>
<proteinExistence type="inferred from homology"/>
<feature type="compositionally biased region" description="Low complexity" evidence="8">
    <location>
        <begin position="10"/>
        <end position="19"/>
    </location>
</feature>
<dbReference type="PANTHER" id="PTHR16140:SF0">
    <property type="entry name" value="NON-STRUCTURAL MAINTENANCE OF CHROMOSOMES ELEMENT 4"/>
    <property type="match status" value="1"/>
</dbReference>
<gene>
    <name evidence="11" type="ORF">Aory04_001234400</name>
</gene>
<evidence type="ECO:0000259" key="10">
    <source>
        <dbReference type="Pfam" id="PF15412"/>
    </source>
</evidence>
<evidence type="ECO:0000313" key="12">
    <source>
        <dbReference type="Proteomes" id="UP001165205"/>
    </source>
</evidence>
<feature type="compositionally biased region" description="Low complexity" evidence="8">
    <location>
        <begin position="60"/>
        <end position="71"/>
    </location>
</feature>
<feature type="domain" description="Non-structural maintenance of chromosome element 4 C-terminal" evidence="9">
    <location>
        <begin position="336"/>
        <end position="413"/>
    </location>
</feature>
<dbReference type="InterPro" id="IPR027786">
    <property type="entry name" value="Nse4/EID"/>
</dbReference>
<dbReference type="GO" id="GO:0005634">
    <property type="term" value="C:nucleus"/>
    <property type="evidence" value="ECO:0007669"/>
    <property type="project" value="UniProtKB-SubCell"/>
</dbReference>
<accession>A0AAN5C3A7</accession>
<feature type="region of interest" description="Disordered" evidence="8">
    <location>
        <begin position="1"/>
        <end position="105"/>
    </location>
</feature>
<evidence type="ECO:0000256" key="2">
    <source>
        <dbReference type="ARBA" id="ARBA00008997"/>
    </source>
</evidence>
<dbReference type="Pfam" id="PF08743">
    <property type="entry name" value="Nse4_C"/>
    <property type="match status" value="1"/>
</dbReference>
<dbReference type="Proteomes" id="UP001165205">
    <property type="component" value="Unassembled WGS sequence"/>
</dbReference>
<evidence type="ECO:0000256" key="1">
    <source>
        <dbReference type="ARBA" id="ARBA00004123"/>
    </source>
</evidence>
<dbReference type="InterPro" id="IPR029225">
    <property type="entry name" value="Nse4_Nse3-bd"/>
</dbReference>
<feature type="domain" description="Nse4/EID protein Nse3/MAGE-binding" evidence="10">
    <location>
        <begin position="134"/>
        <end position="176"/>
    </location>
</feature>
<keyword evidence="4 7" id="KW-0233">DNA recombination</keyword>
<keyword evidence="5 7" id="KW-0234">DNA repair</keyword>
<dbReference type="Pfam" id="PF15412">
    <property type="entry name" value="Nse4-Nse3_bdg"/>
    <property type="match status" value="1"/>
</dbReference>
<dbReference type="InterPro" id="IPR014854">
    <property type="entry name" value="Nse4_C"/>
</dbReference>
<feature type="compositionally biased region" description="Basic and acidic residues" evidence="8">
    <location>
        <begin position="20"/>
        <end position="36"/>
    </location>
</feature>
<protein>
    <recommendedName>
        <fullName evidence="7">Non-structural maintenance of chromosomes element 4</fullName>
    </recommendedName>
</protein>
<dbReference type="SUPFAM" id="SSF56281">
    <property type="entry name" value="Metallo-hydrolase/oxidoreductase"/>
    <property type="match status" value="1"/>
</dbReference>
<keyword evidence="3 7" id="KW-0227">DNA damage</keyword>
<evidence type="ECO:0000256" key="6">
    <source>
        <dbReference type="ARBA" id="ARBA00023242"/>
    </source>
</evidence>
<comment type="subunit">
    <text evidence="7">Component of the SMC5-SMC6 complex.</text>
</comment>
<name>A0AAN5C3A7_ASPOZ</name>
<dbReference type="EMBL" id="BSYA01000243">
    <property type="protein sequence ID" value="GMG37491.1"/>
    <property type="molecule type" value="Genomic_DNA"/>
</dbReference>
<organism evidence="11 12">
    <name type="scientific">Aspergillus oryzae</name>
    <name type="common">Yellow koji mold</name>
    <dbReference type="NCBI Taxonomy" id="5062"/>
    <lineage>
        <taxon>Eukaryota</taxon>
        <taxon>Fungi</taxon>
        <taxon>Dikarya</taxon>
        <taxon>Ascomycota</taxon>
        <taxon>Pezizomycotina</taxon>
        <taxon>Eurotiomycetes</taxon>
        <taxon>Eurotiomycetidae</taxon>
        <taxon>Eurotiales</taxon>
        <taxon>Aspergillaceae</taxon>
        <taxon>Aspergillus</taxon>
        <taxon>Aspergillus subgen. Circumdati</taxon>
    </lineage>
</organism>
<feature type="compositionally biased region" description="Polar residues" evidence="8">
    <location>
        <begin position="432"/>
        <end position="450"/>
    </location>
</feature>
<sequence length="711" mass="80836">MARISHSRRPSSQSSSPEPSSDKENRQVSARVEKRSQAQTMSSSANAKRQRLSNRASNIQSGSQSQVSPSQQDRDKQFYDPDQDEKERRRVRKGLRDLTRDEYMQPGNYGIRDTIQKANEYFQEVKQTSDATIDSRLLVSAADLSYKKTAHLVLGDASAGIDVDEFVSKCISFMCRAPEDSQAMLSSTQRRRGQASGRSQADPNDSDEDQGDAMNWDWLGRSACFRHNSRPSVSGFLLGPLSVQKRTRQITQRRARERIDPSQAVRPQELREEDLDRQETSNLTTMCTSINKLLARTQNAGQDMVERLLSQLEEEPTDEMVQKVMAQHHVADDGGVPLFHFCINPRSFGQSVENLFYVSFLVRDGTVGIQVDSRHLPTLPQRKGVQKHQAIFSLDFETWRDLIEVYGIEESIIPHREEEQHENTGHGCPNKYFNSPSRQSPPENSRTNKYALNHGSATLPQEPIRGDGNSQCDFGRDYNELAIRELASGAIAVFSPVSLTPEVREAISSLGGHLKYIAALDLEHHINITSWKEAYPDAEIIAPEGLYEKRQSNPEYKDTPFQHVFRKENHGQQKISEEFDSEFETEYVYGHPSRELVFLHKRSRTLIEADLLFNLPAREQYSKTGESATSGLLTKIISPLLSTNAPATWQKRFVWYILSSGDRKAFNESVRRIDKWDFNRLIPCHGDVVESGAKGVFRTVMEWHLEGRKNL</sequence>
<evidence type="ECO:0000313" key="11">
    <source>
        <dbReference type="EMBL" id="GMG37491.1"/>
    </source>
</evidence>
<comment type="similarity">
    <text evidence="2 7">Belongs to the NSE4 family.</text>
</comment>
<evidence type="ECO:0000256" key="5">
    <source>
        <dbReference type="ARBA" id="ARBA00023204"/>
    </source>
</evidence>
<feature type="compositionally biased region" description="Basic and acidic residues" evidence="8">
    <location>
        <begin position="94"/>
        <end position="103"/>
    </location>
</feature>
<reference evidence="11" key="1">
    <citation type="submission" date="2023-04" db="EMBL/GenBank/DDBJ databases">
        <title>Aspergillus oryzae NBRC 4228.</title>
        <authorList>
            <person name="Ichikawa N."/>
            <person name="Sato H."/>
            <person name="Tonouchi N."/>
        </authorList>
    </citation>
    <scope>NUCLEOTIDE SEQUENCE</scope>
    <source>
        <strain evidence="11">NBRC 4228</strain>
    </source>
</reference>
<evidence type="ECO:0000256" key="8">
    <source>
        <dbReference type="SAM" id="MobiDB-lite"/>
    </source>
</evidence>
<keyword evidence="6 7" id="KW-0539">Nucleus</keyword>
<dbReference type="InterPro" id="IPR036866">
    <property type="entry name" value="RibonucZ/Hydroxyglut_hydro"/>
</dbReference>
<comment type="subcellular location">
    <subcellularLocation>
        <location evidence="1 7">Nucleus</location>
    </subcellularLocation>
</comment>
<dbReference type="GO" id="GO:0030915">
    <property type="term" value="C:Smc5-Smc6 complex"/>
    <property type="evidence" value="ECO:0007669"/>
    <property type="project" value="UniProtKB-UniRule"/>
</dbReference>
<feature type="region of interest" description="Disordered" evidence="8">
    <location>
        <begin position="248"/>
        <end position="279"/>
    </location>
</feature>
<feature type="region of interest" description="Disordered" evidence="8">
    <location>
        <begin position="417"/>
        <end position="450"/>
    </location>
</feature>
<evidence type="ECO:0000259" key="9">
    <source>
        <dbReference type="Pfam" id="PF08743"/>
    </source>
</evidence>
<comment type="caution">
    <text evidence="11">The sequence shown here is derived from an EMBL/GenBank/DDBJ whole genome shotgun (WGS) entry which is preliminary data.</text>
</comment>